<evidence type="ECO:0000313" key="12">
    <source>
        <dbReference type="EMBL" id="CBX96691.1"/>
    </source>
</evidence>
<evidence type="ECO:0000256" key="2">
    <source>
        <dbReference type="ARBA" id="ARBA00004680"/>
    </source>
</evidence>
<dbReference type="PROSITE" id="PS51440">
    <property type="entry name" value="TIM_2"/>
    <property type="match status" value="1"/>
</dbReference>
<dbReference type="Pfam" id="PF00121">
    <property type="entry name" value="TIM"/>
    <property type="match status" value="1"/>
</dbReference>
<evidence type="ECO:0000256" key="7">
    <source>
        <dbReference type="ARBA" id="ARBA00019397"/>
    </source>
</evidence>
<dbReference type="eggNOG" id="KOG1643">
    <property type="taxonomic scope" value="Eukaryota"/>
</dbReference>
<dbReference type="GO" id="GO:0046166">
    <property type="term" value="P:glyceraldehyde-3-phosphate biosynthetic process"/>
    <property type="evidence" value="ECO:0007669"/>
    <property type="project" value="TreeGrafter"/>
</dbReference>
<comment type="catalytic activity">
    <reaction evidence="1 11">
        <text>D-glyceraldehyde 3-phosphate = dihydroxyacetone phosphate</text>
        <dbReference type="Rhea" id="RHEA:18585"/>
        <dbReference type="ChEBI" id="CHEBI:57642"/>
        <dbReference type="ChEBI" id="CHEBI:59776"/>
        <dbReference type="EC" id="5.3.1.1"/>
    </reaction>
</comment>
<evidence type="ECO:0000256" key="4">
    <source>
        <dbReference type="ARBA" id="ARBA00007422"/>
    </source>
</evidence>
<comment type="pathway">
    <text evidence="2 11">Carbohydrate degradation; glycolysis; D-glyceraldehyde 3-phosphate from glycerone phosphate: step 1/1.</text>
</comment>
<evidence type="ECO:0000256" key="11">
    <source>
        <dbReference type="RuleBase" id="RU363013"/>
    </source>
</evidence>
<dbReference type="NCBIfam" id="TIGR00419">
    <property type="entry name" value="tim"/>
    <property type="match status" value="1"/>
</dbReference>
<gene>
    <name evidence="12" type="ORF">LEMA_P109560.1</name>
</gene>
<dbReference type="Proteomes" id="UP000002668">
    <property type="component" value="Genome"/>
</dbReference>
<name>E4ZZ96_LEPMJ</name>
<dbReference type="GO" id="GO:0019563">
    <property type="term" value="P:glycerol catabolic process"/>
    <property type="evidence" value="ECO:0007669"/>
    <property type="project" value="TreeGrafter"/>
</dbReference>
<evidence type="ECO:0000256" key="1">
    <source>
        <dbReference type="ARBA" id="ARBA00000474"/>
    </source>
</evidence>
<dbReference type="PANTHER" id="PTHR21139">
    <property type="entry name" value="TRIOSEPHOSPHATE ISOMERASE"/>
    <property type="match status" value="1"/>
</dbReference>
<dbReference type="AlphaFoldDB" id="E4ZZ96"/>
<sequence>MVLWSGRATAVTEERLPELRRKPLQCEGRRLPRPRRAVNISTPTAARLINALHYNDNSNLLHTLIPKNPLEYAFTNKPHIQTAKMGRQFFVGGNFKMNGNSKSIKDIVENLNNAKLDPNTEVVIAPPAPYLSLTRQIASKGIEVAAQNVHDKPSGAYTGETSVEALKDLGINWTIIGHSERRVVLKEDDEFVASKVKAALDAGLSVILCCGESLEQREKGETVSHVTSQLKAVADKVKDWSKIVVAYEPIWAIGTGKVATTQQAQEVHAAIREWLKKEVSSEASEKTRILYGGSVSAKNCKELAQQADIDGFLVGGASLKPEFVDIINSHQA</sequence>
<dbReference type="OrthoDB" id="6715177at2759"/>
<dbReference type="GeneID" id="13283287"/>
<dbReference type="SUPFAM" id="SSF51351">
    <property type="entry name" value="Triosephosphate isomerase (TIM)"/>
    <property type="match status" value="1"/>
</dbReference>
<evidence type="ECO:0000256" key="9">
    <source>
        <dbReference type="ARBA" id="ARBA00023152"/>
    </source>
</evidence>
<dbReference type="CDD" id="cd00311">
    <property type="entry name" value="TIM"/>
    <property type="match status" value="1"/>
</dbReference>
<dbReference type="InParanoid" id="E4ZZ96"/>
<dbReference type="UniPathway" id="UPA00109">
    <property type="reaction ID" value="UER00189"/>
</dbReference>
<dbReference type="HAMAP" id="MF_00147_B">
    <property type="entry name" value="TIM_B"/>
    <property type="match status" value="1"/>
</dbReference>
<dbReference type="PANTHER" id="PTHR21139:SF41">
    <property type="entry name" value="TRIOSEPHOSPHATE ISOMERASE"/>
    <property type="match status" value="1"/>
</dbReference>
<dbReference type="Gene3D" id="3.20.20.70">
    <property type="entry name" value="Aldolase class I"/>
    <property type="match status" value="1"/>
</dbReference>
<evidence type="ECO:0000256" key="3">
    <source>
        <dbReference type="ARBA" id="ARBA00004742"/>
    </source>
</evidence>
<dbReference type="GO" id="GO:0005829">
    <property type="term" value="C:cytosol"/>
    <property type="evidence" value="ECO:0007669"/>
    <property type="project" value="TreeGrafter"/>
</dbReference>
<keyword evidence="9 11" id="KW-0324">Glycolysis</keyword>
<comment type="pathway">
    <text evidence="3 11">Carbohydrate biosynthesis; gluconeogenesis.</text>
</comment>
<keyword evidence="13" id="KW-1185">Reference proteome</keyword>
<dbReference type="OMA" id="NWKMHMT"/>
<evidence type="ECO:0000256" key="5">
    <source>
        <dbReference type="ARBA" id="ARBA00011738"/>
    </source>
</evidence>
<dbReference type="EMBL" id="FP929129">
    <property type="protein sequence ID" value="CBX96691.1"/>
    <property type="molecule type" value="Genomic_DNA"/>
</dbReference>
<dbReference type="PROSITE" id="PS00171">
    <property type="entry name" value="TIM_1"/>
    <property type="match status" value="1"/>
</dbReference>
<keyword evidence="8 11" id="KW-0312">Gluconeogenesis</keyword>
<dbReference type="InterPro" id="IPR022896">
    <property type="entry name" value="TrioseP_Isoase_bac/euk"/>
</dbReference>
<evidence type="ECO:0000313" key="13">
    <source>
        <dbReference type="Proteomes" id="UP000002668"/>
    </source>
</evidence>
<dbReference type="VEuPathDB" id="FungiDB:LEMA_P109560.1"/>
<evidence type="ECO:0000256" key="10">
    <source>
        <dbReference type="ARBA" id="ARBA00023235"/>
    </source>
</evidence>
<dbReference type="UniPathway" id="UPA00138"/>
<organism evidence="13">
    <name type="scientific">Leptosphaeria maculans (strain JN3 / isolate v23.1.3 / race Av1-4-5-6-7-8)</name>
    <name type="common">Blackleg fungus</name>
    <name type="synonym">Phoma lingam</name>
    <dbReference type="NCBI Taxonomy" id="985895"/>
    <lineage>
        <taxon>Eukaryota</taxon>
        <taxon>Fungi</taxon>
        <taxon>Dikarya</taxon>
        <taxon>Ascomycota</taxon>
        <taxon>Pezizomycotina</taxon>
        <taxon>Dothideomycetes</taxon>
        <taxon>Pleosporomycetidae</taxon>
        <taxon>Pleosporales</taxon>
        <taxon>Pleosporineae</taxon>
        <taxon>Leptosphaeriaceae</taxon>
        <taxon>Plenodomus</taxon>
        <taxon>Plenodomus lingam/Leptosphaeria maculans species complex</taxon>
    </lineage>
</organism>
<dbReference type="FunCoup" id="E4ZZ96">
    <property type="interactions" value="648"/>
</dbReference>
<comment type="similarity">
    <text evidence="4 11">Belongs to the triosephosphate isomerase family.</text>
</comment>
<dbReference type="GO" id="GO:0006094">
    <property type="term" value="P:gluconeogenesis"/>
    <property type="evidence" value="ECO:0007669"/>
    <property type="project" value="UniProtKB-UniPathway"/>
</dbReference>
<dbReference type="GO" id="GO:0004807">
    <property type="term" value="F:triose-phosphate isomerase activity"/>
    <property type="evidence" value="ECO:0007669"/>
    <property type="project" value="UniProtKB-EC"/>
</dbReference>
<dbReference type="InterPro" id="IPR035990">
    <property type="entry name" value="TIM_sf"/>
</dbReference>
<keyword evidence="10 11" id="KW-0413">Isomerase</keyword>
<evidence type="ECO:0000256" key="8">
    <source>
        <dbReference type="ARBA" id="ARBA00022432"/>
    </source>
</evidence>
<dbReference type="HOGENOM" id="CLU_024251_2_0_1"/>
<reference evidence="13" key="1">
    <citation type="journal article" date="2011" name="Nat. Commun.">
        <title>Effector diversification within compartments of the Leptosphaeria maculans genome affected by Repeat-Induced Point mutations.</title>
        <authorList>
            <person name="Rouxel T."/>
            <person name="Grandaubert J."/>
            <person name="Hane J.K."/>
            <person name="Hoede C."/>
            <person name="van de Wouw A.P."/>
            <person name="Couloux A."/>
            <person name="Dominguez V."/>
            <person name="Anthouard V."/>
            <person name="Bally P."/>
            <person name="Bourras S."/>
            <person name="Cozijnsen A.J."/>
            <person name="Ciuffetti L.M."/>
            <person name="Degrave A."/>
            <person name="Dilmaghani A."/>
            <person name="Duret L."/>
            <person name="Fudal I."/>
            <person name="Goodwin S.B."/>
            <person name="Gout L."/>
            <person name="Glaser N."/>
            <person name="Linglin J."/>
            <person name="Kema G.H.J."/>
            <person name="Lapalu N."/>
            <person name="Lawrence C.B."/>
            <person name="May K."/>
            <person name="Meyer M."/>
            <person name="Ollivier B."/>
            <person name="Poulain J."/>
            <person name="Schoch C.L."/>
            <person name="Simon A."/>
            <person name="Spatafora J.W."/>
            <person name="Stachowiak A."/>
            <person name="Turgeon B.G."/>
            <person name="Tyler B.M."/>
            <person name="Vincent D."/>
            <person name="Weissenbach J."/>
            <person name="Amselem J."/>
            <person name="Quesneville H."/>
            <person name="Oliver R.P."/>
            <person name="Wincker P."/>
            <person name="Balesdent M.-H."/>
            <person name="Howlett B.J."/>
        </authorList>
    </citation>
    <scope>NUCLEOTIDE SEQUENCE [LARGE SCALE GENOMIC DNA]</scope>
    <source>
        <strain evidence="13">JN3 / isolate v23.1.3 / race Av1-4-5-6-7-8</strain>
    </source>
</reference>
<dbReference type="GO" id="GO:0006096">
    <property type="term" value="P:glycolytic process"/>
    <property type="evidence" value="ECO:0007669"/>
    <property type="project" value="UniProtKB-UniPathway"/>
</dbReference>
<protein>
    <recommendedName>
        <fullName evidence="7 11">Triosephosphate isomerase</fullName>
        <ecNumber evidence="6 11">5.3.1.1</ecNumber>
    </recommendedName>
</protein>
<evidence type="ECO:0000256" key="6">
    <source>
        <dbReference type="ARBA" id="ARBA00011940"/>
    </source>
</evidence>
<accession>E4ZZ96</accession>
<dbReference type="EC" id="5.3.1.1" evidence="6 11"/>
<comment type="subunit">
    <text evidence="5">Homodimer.</text>
</comment>
<dbReference type="STRING" id="985895.E4ZZ96"/>
<dbReference type="FunFam" id="3.20.20.70:FF:000025">
    <property type="entry name" value="Triosephosphate isomerase"/>
    <property type="match status" value="1"/>
</dbReference>
<dbReference type="InterPro" id="IPR000652">
    <property type="entry name" value="Triosephosphate_isomerase"/>
</dbReference>
<dbReference type="InterPro" id="IPR013785">
    <property type="entry name" value="Aldolase_TIM"/>
</dbReference>
<dbReference type="InterPro" id="IPR020861">
    <property type="entry name" value="Triosephosphate_isomerase_AS"/>
</dbReference>
<proteinExistence type="inferred from homology"/>